<sequence length="134" mass="13602">MPWLVAAGAVLVVAVAAIVIVLVVRRGSADRNSITEVATTFATAIANSDQAGVLSVLCAEESEEITEDDDYDPNAAAGAGDAKPQVSVSELKVAGDTASAQVSQDGQPAATLYFRKESGTWKVCAPAGPQPAAT</sequence>
<name>A0A919NEN0_9ACTN</name>
<proteinExistence type="predicted"/>
<evidence type="ECO:0008006" key="5">
    <source>
        <dbReference type="Google" id="ProtNLM"/>
    </source>
</evidence>
<gene>
    <name evidence="3" type="ORF">Asi03nite_74200</name>
</gene>
<evidence type="ECO:0000256" key="1">
    <source>
        <dbReference type="SAM" id="MobiDB-lite"/>
    </source>
</evidence>
<comment type="caution">
    <text evidence="3">The sequence shown here is derived from an EMBL/GenBank/DDBJ whole genome shotgun (WGS) entry which is preliminary data.</text>
</comment>
<evidence type="ECO:0000313" key="3">
    <source>
        <dbReference type="EMBL" id="GIF09882.1"/>
    </source>
</evidence>
<keyword evidence="2" id="KW-0812">Transmembrane</keyword>
<dbReference type="EMBL" id="BOMW01000111">
    <property type="protein sequence ID" value="GIF09882.1"/>
    <property type="molecule type" value="Genomic_DNA"/>
</dbReference>
<evidence type="ECO:0000313" key="4">
    <source>
        <dbReference type="Proteomes" id="UP000629619"/>
    </source>
</evidence>
<reference evidence="3" key="1">
    <citation type="submission" date="2021-01" db="EMBL/GenBank/DDBJ databases">
        <title>Whole genome shotgun sequence of Actinoplanes siamensis NBRC 109076.</title>
        <authorList>
            <person name="Komaki H."/>
            <person name="Tamura T."/>
        </authorList>
    </citation>
    <scope>NUCLEOTIDE SEQUENCE</scope>
    <source>
        <strain evidence="3">NBRC 109076</strain>
    </source>
</reference>
<feature type="region of interest" description="Disordered" evidence="1">
    <location>
        <begin position="64"/>
        <end position="84"/>
    </location>
</feature>
<evidence type="ECO:0000256" key="2">
    <source>
        <dbReference type="SAM" id="Phobius"/>
    </source>
</evidence>
<keyword evidence="2" id="KW-1133">Transmembrane helix</keyword>
<dbReference type="Proteomes" id="UP000629619">
    <property type="component" value="Unassembled WGS sequence"/>
</dbReference>
<feature type="transmembrane region" description="Helical" evidence="2">
    <location>
        <begin position="6"/>
        <end position="24"/>
    </location>
</feature>
<keyword evidence="4" id="KW-1185">Reference proteome</keyword>
<dbReference type="AlphaFoldDB" id="A0A919NEN0"/>
<organism evidence="3 4">
    <name type="scientific">Actinoplanes siamensis</name>
    <dbReference type="NCBI Taxonomy" id="1223317"/>
    <lineage>
        <taxon>Bacteria</taxon>
        <taxon>Bacillati</taxon>
        <taxon>Actinomycetota</taxon>
        <taxon>Actinomycetes</taxon>
        <taxon>Micromonosporales</taxon>
        <taxon>Micromonosporaceae</taxon>
        <taxon>Actinoplanes</taxon>
    </lineage>
</organism>
<dbReference type="RefSeq" id="WP_203685168.1">
    <property type="nucleotide sequence ID" value="NZ_BOMW01000111.1"/>
</dbReference>
<protein>
    <recommendedName>
        <fullName evidence="5">Lumazine-binding protein</fullName>
    </recommendedName>
</protein>
<accession>A0A919NEN0</accession>
<keyword evidence="2" id="KW-0472">Membrane</keyword>